<evidence type="ECO:0000313" key="2">
    <source>
        <dbReference type="Proteomes" id="UP000069272"/>
    </source>
</evidence>
<reference evidence="1 2" key="1">
    <citation type="journal article" date="2017" name="G3 (Bethesda)">
        <title>The Physical Genome Mapping of Anopheles albimanus Corrected Scaffold Misassemblies and Identified Interarm Rearrangements in Genus Anopheles.</title>
        <authorList>
            <person name="Artemov G.N."/>
            <person name="Peery A.N."/>
            <person name="Jiang X."/>
            <person name="Tu Z."/>
            <person name="Stegniy V.N."/>
            <person name="Sharakhova M.V."/>
            <person name="Sharakhov I.V."/>
        </authorList>
    </citation>
    <scope>NUCLEOTIDE SEQUENCE [LARGE SCALE GENOMIC DNA]</scope>
    <source>
        <strain evidence="1 2">ALBI9_A</strain>
    </source>
</reference>
<keyword evidence="2" id="KW-1185">Reference proteome</keyword>
<reference evidence="1" key="2">
    <citation type="submission" date="2022-08" db="UniProtKB">
        <authorList>
            <consortium name="EnsemblMetazoa"/>
        </authorList>
    </citation>
    <scope>IDENTIFICATION</scope>
    <source>
        <strain evidence="1">STECLA/ALBI9_A</strain>
    </source>
</reference>
<name>A0A182FZ92_ANOAL</name>
<dbReference type="AlphaFoldDB" id="A0A182FZ92"/>
<organism evidence="1 2">
    <name type="scientific">Anopheles albimanus</name>
    <name type="common">New world malaria mosquito</name>
    <dbReference type="NCBI Taxonomy" id="7167"/>
    <lineage>
        <taxon>Eukaryota</taxon>
        <taxon>Metazoa</taxon>
        <taxon>Ecdysozoa</taxon>
        <taxon>Arthropoda</taxon>
        <taxon>Hexapoda</taxon>
        <taxon>Insecta</taxon>
        <taxon>Pterygota</taxon>
        <taxon>Neoptera</taxon>
        <taxon>Endopterygota</taxon>
        <taxon>Diptera</taxon>
        <taxon>Nematocera</taxon>
        <taxon>Culicoidea</taxon>
        <taxon>Culicidae</taxon>
        <taxon>Anophelinae</taxon>
        <taxon>Anopheles</taxon>
    </lineage>
</organism>
<proteinExistence type="predicted"/>
<dbReference type="EnsemblMetazoa" id="AALB014909-RA">
    <property type="protein sequence ID" value="AALB014909-PA"/>
    <property type="gene ID" value="AALB014909"/>
</dbReference>
<sequence>MSTGLVVVRSGGSSSSTAFRS</sequence>
<protein>
    <submittedName>
        <fullName evidence="1">Uncharacterized protein</fullName>
    </submittedName>
</protein>
<dbReference type="Proteomes" id="UP000069272">
    <property type="component" value="Chromosome 3R"/>
</dbReference>
<evidence type="ECO:0000313" key="1">
    <source>
        <dbReference type="EnsemblMetazoa" id="AALB014909-PA"/>
    </source>
</evidence>
<accession>A0A182FZ92</accession>